<name>A0A061D4J7_BABBI</name>
<feature type="chain" id="PRO_5001595794" evidence="2">
    <location>
        <begin position="30"/>
        <end position="241"/>
    </location>
</feature>
<dbReference type="VEuPathDB" id="PiroplasmaDB:BBBOND_0208000"/>
<feature type="compositionally biased region" description="Basic and acidic residues" evidence="1">
    <location>
        <begin position="172"/>
        <end position="184"/>
    </location>
</feature>
<proteinExistence type="predicted"/>
<dbReference type="GO" id="GO:0005737">
    <property type="term" value="C:cytoplasm"/>
    <property type="evidence" value="ECO:0007669"/>
    <property type="project" value="TreeGrafter"/>
</dbReference>
<sequence>MVALCGTRSVVLLGSALLLSSTYISEGSAFFFGGEQKKEPRRLPPNVRIYNKSNGASFDEMIENNKKDGGILIVDFFAEWCRPCRQFKATLTDVAERYLRDNLLILQVDIEQEEDLAATHKVSMLPTMIIFKGGEPVKRMSGAAGFEDMVQLIDEVKNMGKEATEAVSEPAKQQKTEEVIEKTETQQTEAEMQSIEEVIEKTETQQTEAKKAPKVKTAKGPKPGKKGQHGKKTKNVKKQNK</sequence>
<dbReference type="EMBL" id="LK391708">
    <property type="protein sequence ID" value="CDR95646.1"/>
    <property type="molecule type" value="Genomic_DNA"/>
</dbReference>
<dbReference type="AlphaFoldDB" id="A0A061D4J7"/>
<dbReference type="InterPro" id="IPR036249">
    <property type="entry name" value="Thioredoxin-like_sf"/>
</dbReference>
<evidence type="ECO:0000256" key="1">
    <source>
        <dbReference type="SAM" id="MobiDB-lite"/>
    </source>
</evidence>
<evidence type="ECO:0000313" key="4">
    <source>
        <dbReference type="EMBL" id="CDR95646.1"/>
    </source>
</evidence>
<dbReference type="Gene3D" id="3.40.30.10">
    <property type="entry name" value="Glutaredoxin"/>
    <property type="match status" value="1"/>
</dbReference>
<dbReference type="GO" id="GO:0015035">
    <property type="term" value="F:protein-disulfide reductase activity"/>
    <property type="evidence" value="ECO:0007669"/>
    <property type="project" value="TreeGrafter"/>
</dbReference>
<feature type="signal peptide" evidence="2">
    <location>
        <begin position="1"/>
        <end position="29"/>
    </location>
</feature>
<gene>
    <name evidence="4" type="ORF">BBBOND_0208000</name>
</gene>
<evidence type="ECO:0000256" key="2">
    <source>
        <dbReference type="SAM" id="SignalP"/>
    </source>
</evidence>
<feature type="domain" description="Thioredoxin" evidence="3">
    <location>
        <begin position="38"/>
        <end position="158"/>
    </location>
</feature>
<dbReference type="PANTHER" id="PTHR45663">
    <property type="entry name" value="GEO12009P1"/>
    <property type="match status" value="1"/>
</dbReference>
<dbReference type="Pfam" id="PF00085">
    <property type="entry name" value="Thioredoxin"/>
    <property type="match status" value="1"/>
</dbReference>
<evidence type="ECO:0000259" key="3">
    <source>
        <dbReference type="PROSITE" id="PS51352"/>
    </source>
</evidence>
<feature type="region of interest" description="Disordered" evidence="1">
    <location>
        <begin position="161"/>
        <end position="241"/>
    </location>
</feature>
<dbReference type="PROSITE" id="PS51352">
    <property type="entry name" value="THIOREDOXIN_2"/>
    <property type="match status" value="1"/>
</dbReference>
<protein>
    <submittedName>
        <fullName evidence="4">Thioredoxin, putative</fullName>
    </submittedName>
</protein>
<dbReference type="SUPFAM" id="SSF52833">
    <property type="entry name" value="Thioredoxin-like"/>
    <property type="match status" value="1"/>
</dbReference>
<dbReference type="Proteomes" id="UP000033188">
    <property type="component" value="Chromosome 2"/>
</dbReference>
<dbReference type="STRING" id="5866.A0A061D4J7"/>
<dbReference type="KEGG" id="bbig:BBBOND_0208000"/>
<evidence type="ECO:0000313" key="5">
    <source>
        <dbReference type="Proteomes" id="UP000033188"/>
    </source>
</evidence>
<dbReference type="RefSeq" id="XP_012767832.1">
    <property type="nucleotide sequence ID" value="XM_012912378.1"/>
</dbReference>
<keyword evidence="5" id="KW-1185">Reference proteome</keyword>
<feature type="compositionally biased region" description="Basic and acidic residues" evidence="1">
    <location>
        <begin position="198"/>
        <end position="211"/>
    </location>
</feature>
<dbReference type="OMA" id="MEIAPFF"/>
<dbReference type="InterPro" id="IPR013766">
    <property type="entry name" value="Thioredoxin_domain"/>
</dbReference>
<reference evidence="5" key="1">
    <citation type="submission" date="2014-06" db="EMBL/GenBank/DDBJ databases">
        <authorList>
            <person name="Aslett M."/>
            <person name="De Silva N."/>
        </authorList>
    </citation>
    <scope>NUCLEOTIDE SEQUENCE [LARGE SCALE GENOMIC DNA]</scope>
    <source>
        <strain evidence="5">Bond</strain>
    </source>
</reference>
<accession>A0A061D4J7</accession>
<feature type="compositionally biased region" description="Basic residues" evidence="1">
    <location>
        <begin position="212"/>
        <end position="241"/>
    </location>
</feature>
<organism evidence="4 5">
    <name type="scientific">Babesia bigemina</name>
    <dbReference type="NCBI Taxonomy" id="5866"/>
    <lineage>
        <taxon>Eukaryota</taxon>
        <taxon>Sar</taxon>
        <taxon>Alveolata</taxon>
        <taxon>Apicomplexa</taxon>
        <taxon>Aconoidasida</taxon>
        <taxon>Piroplasmida</taxon>
        <taxon>Babesiidae</taxon>
        <taxon>Babesia</taxon>
    </lineage>
</organism>
<dbReference type="PANTHER" id="PTHR45663:SF11">
    <property type="entry name" value="GEO12009P1"/>
    <property type="match status" value="1"/>
</dbReference>
<dbReference type="GeneID" id="24564187"/>
<dbReference type="CDD" id="cd02947">
    <property type="entry name" value="TRX_family"/>
    <property type="match status" value="1"/>
</dbReference>
<keyword evidence="2" id="KW-0732">Signal</keyword>
<dbReference type="OrthoDB" id="2121326at2759"/>